<evidence type="ECO:0000256" key="1">
    <source>
        <dbReference type="SAM" id="MobiDB-lite"/>
    </source>
</evidence>
<dbReference type="Proteomes" id="UP000011518">
    <property type="component" value="Unassembled WGS sequence"/>
</dbReference>
<reference evidence="3" key="1">
    <citation type="submission" date="2012-07" db="EMBL/GenBank/DDBJ databases">
        <title>Genome of the Chinese tree shrew, a rising model animal genetically related to primates.</title>
        <authorList>
            <person name="Zhang G."/>
            <person name="Fan Y."/>
            <person name="Yao Y."/>
            <person name="Huang Z."/>
        </authorList>
    </citation>
    <scope>NUCLEOTIDE SEQUENCE [LARGE SCALE GENOMIC DNA]</scope>
</reference>
<dbReference type="InParanoid" id="L9KQC5"/>
<feature type="region of interest" description="Disordered" evidence="1">
    <location>
        <begin position="17"/>
        <end position="58"/>
    </location>
</feature>
<feature type="region of interest" description="Disordered" evidence="1">
    <location>
        <begin position="88"/>
        <end position="107"/>
    </location>
</feature>
<reference evidence="3" key="2">
    <citation type="journal article" date="2013" name="Nat. Commun.">
        <title>Genome of the Chinese tree shrew.</title>
        <authorList>
            <person name="Fan Y."/>
            <person name="Huang Z.Y."/>
            <person name="Cao C.C."/>
            <person name="Chen C.S."/>
            <person name="Chen Y.X."/>
            <person name="Fan D.D."/>
            <person name="He J."/>
            <person name="Hou H.L."/>
            <person name="Hu L."/>
            <person name="Hu X.T."/>
            <person name="Jiang X.T."/>
            <person name="Lai R."/>
            <person name="Lang Y.S."/>
            <person name="Liang B."/>
            <person name="Liao S.G."/>
            <person name="Mu D."/>
            <person name="Ma Y.Y."/>
            <person name="Niu Y.Y."/>
            <person name="Sun X.Q."/>
            <person name="Xia J.Q."/>
            <person name="Xiao J."/>
            <person name="Xiong Z.Q."/>
            <person name="Xu L."/>
            <person name="Yang L."/>
            <person name="Zhang Y."/>
            <person name="Zhao W."/>
            <person name="Zhao X.D."/>
            <person name="Zheng Y.T."/>
            <person name="Zhou J.M."/>
            <person name="Zhu Y.B."/>
            <person name="Zhang G.J."/>
            <person name="Wang J."/>
            <person name="Yao Y.G."/>
        </authorList>
    </citation>
    <scope>NUCLEOTIDE SEQUENCE [LARGE SCALE GENOMIC DNA]</scope>
</reference>
<protein>
    <submittedName>
        <fullName evidence="2">Uncharacterized protein</fullName>
    </submittedName>
</protein>
<organism evidence="2 3">
    <name type="scientific">Tupaia chinensis</name>
    <name type="common">Chinese tree shrew</name>
    <name type="synonym">Tupaia belangeri chinensis</name>
    <dbReference type="NCBI Taxonomy" id="246437"/>
    <lineage>
        <taxon>Eukaryota</taxon>
        <taxon>Metazoa</taxon>
        <taxon>Chordata</taxon>
        <taxon>Craniata</taxon>
        <taxon>Vertebrata</taxon>
        <taxon>Euteleostomi</taxon>
        <taxon>Mammalia</taxon>
        <taxon>Eutheria</taxon>
        <taxon>Euarchontoglires</taxon>
        <taxon>Scandentia</taxon>
        <taxon>Tupaiidae</taxon>
        <taxon>Tupaia</taxon>
    </lineage>
</organism>
<feature type="compositionally biased region" description="Basic residues" evidence="1">
    <location>
        <begin position="17"/>
        <end position="26"/>
    </location>
</feature>
<keyword evidence="3" id="KW-1185">Reference proteome</keyword>
<dbReference type="AlphaFoldDB" id="L9KQC5"/>
<sequence>MVTLTCSGAEAGEIKEKAKRKGRKTVKLKEQTAKEEQCQQGRELHALQSSRSGPVADPVTVRTHTSLTSYSAESLRASVLSVTKAGDSLHQGALSSPSPHKDRGKADGVGFVTLRGRAACREPVCFPSAGQELQSQQGVVPRLRETEATGHLAPHVVPTGPPSPAPQNRDVSAM</sequence>
<evidence type="ECO:0000313" key="3">
    <source>
        <dbReference type="Proteomes" id="UP000011518"/>
    </source>
</evidence>
<evidence type="ECO:0000313" key="2">
    <source>
        <dbReference type="EMBL" id="ELW64918.1"/>
    </source>
</evidence>
<dbReference type="EMBL" id="KB320708">
    <property type="protein sequence ID" value="ELW64918.1"/>
    <property type="molecule type" value="Genomic_DNA"/>
</dbReference>
<gene>
    <name evidence="2" type="ORF">TREES_T100017092</name>
</gene>
<feature type="region of interest" description="Disordered" evidence="1">
    <location>
        <begin position="128"/>
        <end position="174"/>
    </location>
</feature>
<proteinExistence type="predicted"/>
<feature type="compositionally biased region" description="Basic and acidic residues" evidence="1">
    <location>
        <begin position="27"/>
        <end position="45"/>
    </location>
</feature>
<name>L9KQC5_TUPCH</name>
<accession>L9KQC5</accession>